<evidence type="ECO:0000259" key="7">
    <source>
        <dbReference type="Pfam" id="PF02754"/>
    </source>
</evidence>
<dbReference type="EC" id="1.1.99.14" evidence="6"/>
<evidence type="ECO:0000256" key="5">
    <source>
        <dbReference type="ARBA" id="ARBA00023014"/>
    </source>
</evidence>
<keyword evidence="6" id="KW-0249">Electron transport</keyword>
<comment type="catalytic activity">
    <reaction evidence="6">
        <text>(R)-lactate + A = pyruvate + AH2</text>
        <dbReference type="Rhea" id="RHEA:15089"/>
        <dbReference type="ChEBI" id="CHEBI:13193"/>
        <dbReference type="ChEBI" id="CHEBI:15361"/>
        <dbReference type="ChEBI" id="CHEBI:16004"/>
        <dbReference type="ChEBI" id="CHEBI:17499"/>
    </reaction>
</comment>
<reference evidence="9 10" key="1">
    <citation type="submission" date="2015-11" db="EMBL/GenBank/DDBJ databases">
        <authorList>
            <consortium name="Pathogen Informatics"/>
        </authorList>
    </citation>
    <scope>NUCLEOTIDE SEQUENCE [LARGE SCALE GENOMIC DNA]</scope>
    <source>
        <strain evidence="9 10">006A-0059</strain>
    </source>
</reference>
<dbReference type="SUPFAM" id="SSF46548">
    <property type="entry name" value="alpha-helical ferredoxin"/>
    <property type="match status" value="1"/>
</dbReference>
<evidence type="ECO:0000256" key="3">
    <source>
        <dbReference type="ARBA" id="ARBA00022737"/>
    </source>
</evidence>
<evidence type="ECO:0000256" key="1">
    <source>
        <dbReference type="ARBA" id="ARBA00022485"/>
    </source>
</evidence>
<dbReference type="EMBL" id="FAVB01000002">
    <property type="protein sequence ID" value="CUU77847.1"/>
    <property type="molecule type" value="Genomic_DNA"/>
</dbReference>
<dbReference type="PANTHER" id="PTHR32479:SF20">
    <property type="entry name" value="GLYCOLATE OXIDASE IRON-SULFUR SUBUNIT"/>
    <property type="match status" value="1"/>
</dbReference>
<dbReference type="Gene3D" id="1.10.1060.10">
    <property type="entry name" value="Alpha-helical ferredoxin"/>
    <property type="match status" value="1"/>
</dbReference>
<evidence type="ECO:0000313" key="9">
    <source>
        <dbReference type="EMBL" id="CUU77847.1"/>
    </source>
</evidence>
<dbReference type="PANTHER" id="PTHR32479">
    <property type="entry name" value="GLYCOLATE OXIDASE IRON-SULFUR SUBUNIT"/>
    <property type="match status" value="1"/>
</dbReference>
<dbReference type="PIRSF" id="PIRSF000139">
    <property type="entry name" value="Glc_ox_4Fe-4S"/>
    <property type="match status" value="1"/>
</dbReference>
<dbReference type="Pfam" id="PF13183">
    <property type="entry name" value="Fer4_8"/>
    <property type="match status" value="1"/>
</dbReference>
<keyword evidence="6" id="KW-0813">Transport</keyword>
<protein>
    <recommendedName>
        <fullName evidence="6">Glycolate oxidase iron-sulfur subunit</fullName>
        <ecNumber evidence="6">1.1.99.14</ecNumber>
    </recommendedName>
</protein>
<keyword evidence="1 6" id="KW-0004">4Fe-4S</keyword>
<dbReference type="InterPro" id="IPR017900">
    <property type="entry name" value="4Fe4S_Fe_S_CS"/>
</dbReference>
<evidence type="ECO:0000313" key="10">
    <source>
        <dbReference type="Proteomes" id="UP000052237"/>
    </source>
</evidence>
<sequence length="420" mass="47102">MQKYNFNTISDACVKCGKCKPNCTIFKISGDETKSPRGFLDLLGAYSRGELKLDKNTKDIFESCFLCTNCVSECPNSLATDTMIENVRRDIADKFGIAWFKKAFFWLLRHRKIMDLAARMGYVFQSCGFKVGNGEMQARFSIPMLKKERLLPTASKKSFLNSHPEFIDNGGEKTVGIFIGCMGNYAYTSIGEGLLKICKTLNLNAHLMKDQSCCAAPAYFTGDFNTVEVLAKKNIAYFEKMLEICEAIIIPEATCSAMIKVDYEHFFANDEEWQGRAKNVSKKIFLATEYFEKYTNLSEILAKIGANLDKQTITYHDPCHAKKMQGVFKEPRALLSKVYNIKEMSDTTSCCGFGGVTMQSEKYHLSRAAGLSRATSIIKTEANCVSAECSACKMQLNNALHLQNSDMRCENPIELIAKVL</sequence>
<dbReference type="InterPro" id="IPR004017">
    <property type="entry name" value="Cys_rich_dom"/>
</dbReference>
<comment type="caution">
    <text evidence="9">The sequence shown here is derived from an EMBL/GenBank/DDBJ whole genome shotgun (WGS) entry which is preliminary data.</text>
</comment>
<accession>A0A0S4RWD1</accession>
<organism evidence="9 10">
    <name type="scientific">Campylobacter hyointestinalis subsp. hyointestinalis</name>
    <dbReference type="NCBI Taxonomy" id="91352"/>
    <lineage>
        <taxon>Bacteria</taxon>
        <taxon>Pseudomonadati</taxon>
        <taxon>Campylobacterota</taxon>
        <taxon>Epsilonproteobacteria</taxon>
        <taxon>Campylobacterales</taxon>
        <taxon>Campylobacteraceae</taxon>
        <taxon>Campylobacter</taxon>
    </lineage>
</organism>
<gene>
    <name evidence="9" type="primary">lutA</name>
    <name evidence="9" type="ORF">ERS686654_00898</name>
</gene>
<feature type="domain" description="Cysteine-rich" evidence="7">
    <location>
        <begin position="175"/>
        <end position="260"/>
    </location>
</feature>
<proteinExistence type="predicted"/>
<evidence type="ECO:0000256" key="2">
    <source>
        <dbReference type="ARBA" id="ARBA00022723"/>
    </source>
</evidence>
<name>A0A0S4RWD1_CAMHY</name>
<dbReference type="InterPro" id="IPR009051">
    <property type="entry name" value="Helical_ferredxn"/>
</dbReference>
<keyword evidence="4 6" id="KW-0408">Iron</keyword>
<comment type="cofactor">
    <cofactor evidence="6">
        <name>[4Fe-4S] cluster</name>
        <dbReference type="ChEBI" id="CHEBI:49883"/>
    </cofactor>
    <text evidence="6">Binds 2 [4Fe-4S] clusters.</text>
</comment>
<keyword evidence="2 6" id="KW-0479">Metal-binding</keyword>
<dbReference type="GO" id="GO:0051539">
    <property type="term" value="F:4 iron, 4 sulfur cluster binding"/>
    <property type="evidence" value="ECO:0007669"/>
    <property type="project" value="UniProtKB-UniRule"/>
</dbReference>
<dbReference type="GO" id="GO:0046872">
    <property type="term" value="F:metal ion binding"/>
    <property type="evidence" value="ECO:0007669"/>
    <property type="project" value="UniProtKB-UniRule"/>
</dbReference>
<comment type="catalytic activity">
    <reaction evidence="6">
        <text>glycolate + A = glyoxylate + AH2</text>
        <dbReference type="Rhea" id="RHEA:21264"/>
        <dbReference type="ChEBI" id="CHEBI:13193"/>
        <dbReference type="ChEBI" id="CHEBI:17499"/>
        <dbReference type="ChEBI" id="CHEBI:29805"/>
        <dbReference type="ChEBI" id="CHEBI:36655"/>
        <dbReference type="EC" id="1.1.99.14"/>
    </reaction>
</comment>
<dbReference type="Pfam" id="PF02754">
    <property type="entry name" value="CCG"/>
    <property type="match status" value="2"/>
</dbReference>
<dbReference type="PROSITE" id="PS00198">
    <property type="entry name" value="4FE4S_FER_1"/>
    <property type="match status" value="1"/>
</dbReference>
<evidence type="ECO:0000256" key="4">
    <source>
        <dbReference type="ARBA" id="ARBA00023004"/>
    </source>
</evidence>
<dbReference type="GO" id="GO:0019154">
    <property type="term" value="F:glycolate dehydrogenase activity"/>
    <property type="evidence" value="ECO:0007669"/>
    <property type="project" value="UniProtKB-EC"/>
</dbReference>
<feature type="domain" description="Cysteine-rich" evidence="7">
    <location>
        <begin position="313"/>
        <end position="396"/>
    </location>
</feature>
<dbReference type="Proteomes" id="UP000052237">
    <property type="component" value="Unassembled WGS sequence"/>
</dbReference>
<feature type="domain" description="4Fe-4S ferredoxin-type" evidence="8">
    <location>
        <begin position="11"/>
        <end position="77"/>
    </location>
</feature>
<comment type="function">
    <text evidence="6">Component of a complex that catalyzes the oxidation of glycolate to glyoxylate.</text>
</comment>
<dbReference type="InterPro" id="IPR012257">
    <property type="entry name" value="Glc_ox_4Fe-4S"/>
</dbReference>
<dbReference type="RefSeq" id="WP_059429285.1">
    <property type="nucleotide sequence ID" value="NZ_FAVB01000002.1"/>
</dbReference>
<evidence type="ECO:0000256" key="6">
    <source>
        <dbReference type="PIRNR" id="PIRNR000139"/>
    </source>
</evidence>
<evidence type="ECO:0000259" key="8">
    <source>
        <dbReference type="Pfam" id="PF13183"/>
    </source>
</evidence>
<dbReference type="InterPro" id="IPR017896">
    <property type="entry name" value="4Fe4S_Fe-S-bd"/>
</dbReference>
<keyword evidence="5 6" id="KW-0411">Iron-sulfur</keyword>
<keyword evidence="3" id="KW-0677">Repeat</keyword>
<keyword evidence="10" id="KW-1185">Reference proteome</keyword>
<dbReference type="AlphaFoldDB" id="A0A0S4RWD1"/>